<evidence type="ECO:0000256" key="2">
    <source>
        <dbReference type="ARBA" id="ARBA00022837"/>
    </source>
</evidence>
<reference evidence="6" key="1">
    <citation type="journal article" date="2019" name="Int. J. Syst. Evol. Microbiol.">
        <title>The Global Catalogue of Microorganisms (GCM) 10K type strain sequencing project: providing services to taxonomists for standard genome sequencing and annotation.</title>
        <authorList>
            <consortium name="The Broad Institute Genomics Platform"/>
            <consortium name="The Broad Institute Genome Sequencing Center for Infectious Disease"/>
            <person name="Wu L."/>
            <person name="Ma J."/>
        </authorList>
    </citation>
    <scope>NUCLEOTIDE SEQUENCE [LARGE SCALE GENOMIC DNA]</scope>
    <source>
        <strain evidence="6">CGMCC 1.10759</strain>
    </source>
</reference>
<dbReference type="EMBL" id="JBHSDU010000001">
    <property type="protein sequence ID" value="MFC4308250.1"/>
    <property type="molecule type" value="Genomic_DNA"/>
</dbReference>
<gene>
    <name evidence="5" type="ORF">ACFPN2_04070</name>
</gene>
<dbReference type="PROSITE" id="PS00018">
    <property type="entry name" value="EF_HAND_1"/>
    <property type="match status" value="3"/>
</dbReference>
<dbReference type="InterPro" id="IPR011992">
    <property type="entry name" value="EF-hand-dom_pair"/>
</dbReference>
<evidence type="ECO:0000256" key="1">
    <source>
        <dbReference type="ARBA" id="ARBA00022737"/>
    </source>
</evidence>
<dbReference type="SMART" id="SM00054">
    <property type="entry name" value="EFh"/>
    <property type="match status" value="3"/>
</dbReference>
<dbReference type="PANTHER" id="PTHR23050">
    <property type="entry name" value="CALCIUM BINDING PROTEIN"/>
    <property type="match status" value="1"/>
</dbReference>
<dbReference type="SUPFAM" id="SSF47473">
    <property type="entry name" value="EF-hand"/>
    <property type="match status" value="1"/>
</dbReference>
<dbReference type="InterPro" id="IPR018247">
    <property type="entry name" value="EF_Hand_1_Ca_BS"/>
</dbReference>
<feature type="domain" description="EF-hand" evidence="4">
    <location>
        <begin position="23"/>
        <end position="58"/>
    </location>
</feature>
<dbReference type="InterPro" id="IPR002048">
    <property type="entry name" value="EF_hand_dom"/>
</dbReference>
<feature type="domain" description="EF-hand" evidence="4">
    <location>
        <begin position="117"/>
        <end position="152"/>
    </location>
</feature>
<feature type="region of interest" description="Disordered" evidence="3">
    <location>
        <begin position="98"/>
        <end position="167"/>
    </location>
</feature>
<dbReference type="Proteomes" id="UP001595904">
    <property type="component" value="Unassembled WGS sequence"/>
</dbReference>
<dbReference type="PROSITE" id="PS50222">
    <property type="entry name" value="EF_HAND_2"/>
    <property type="match status" value="2"/>
</dbReference>
<sequence length="200" mass="20682">MTSAISMSSCYSSYASTQTRAADTSKLQQQLFSKVDTNGDKSIDATELTSFLDYVGEKTGSSIDSAAALKTLDSDGNGSISETELTDNASALFDQLKTQLMSSQMQMGHGGPPPPPPSDEDSSDMFSSIDTDGDGSISKTELETFMSSRADESGKGPSVDDIDHGGGGMNFEKLLSSLVSQYTAVGSSSSSSASSLSVAA</sequence>
<organism evidence="5 6">
    <name type="scientific">Steroidobacter flavus</name>
    <dbReference type="NCBI Taxonomy" id="1842136"/>
    <lineage>
        <taxon>Bacteria</taxon>
        <taxon>Pseudomonadati</taxon>
        <taxon>Pseudomonadota</taxon>
        <taxon>Gammaproteobacteria</taxon>
        <taxon>Steroidobacterales</taxon>
        <taxon>Steroidobacteraceae</taxon>
        <taxon>Steroidobacter</taxon>
    </lineage>
</organism>
<comment type="caution">
    <text evidence="5">The sequence shown here is derived from an EMBL/GenBank/DDBJ whole genome shotgun (WGS) entry which is preliminary data.</text>
</comment>
<evidence type="ECO:0000313" key="6">
    <source>
        <dbReference type="Proteomes" id="UP001595904"/>
    </source>
</evidence>
<feature type="compositionally biased region" description="Low complexity" evidence="3">
    <location>
        <begin position="127"/>
        <end position="138"/>
    </location>
</feature>
<proteinExistence type="predicted"/>
<dbReference type="Pfam" id="PF13202">
    <property type="entry name" value="EF-hand_5"/>
    <property type="match status" value="1"/>
</dbReference>
<dbReference type="Gene3D" id="1.10.238.10">
    <property type="entry name" value="EF-hand"/>
    <property type="match status" value="2"/>
</dbReference>
<keyword evidence="1" id="KW-0677">Repeat</keyword>
<accession>A0ABV8SML6</accession>
<evidence type="ECO:0000256" key="3">
    <source>
        <dbReference type="SAM" id="MobiDB-lite"/>
    </source>
</evidence>
<dbReference type="InterPro" id="IPR050145">
    <property type="entry name" value="Centrin_CML-like"/>
</dbReference>
<evidence type="ECO:0000313" key="5">
    <source>
        <dbReference type="EMBL" id="MFC4308250.1"/>
    </source>
</evidence>
<dbReference type="RefSeq" id="WP_380595227.1">
    <property type="nucleotide sequence ID" value="NZ_JBHSDU010000001.1"/>
</dbReference>
<dbReference type="Pfam" id="PF13499">
    <property type="entry name" value="EF-hand_7"/>
    <property type="match status" value="1"/>
</dbReference>
<evidence type="ECO:0000259" key="4">
    <source>
        <dbReference type="PROSITE" id="PS50222"/>
    </source>
</evidence>
<keyword evidence="6" id="KW-1185">Reference proteome</keyword>
<name>A0ABV8SML6_9GAMM</name>
<keyword evidence="2" id="KW-0106">Calcium</keyword>
<protein>
    <submittedName>
        <fullName evidence="5">EF-hand domain-containing protein</fullName>
    </submittedName>
</protein>